<dbReference type="Pfam" id="PF00535">
    <property type="entry name" value="Glycos_transf_2"/>
    <property type="match status" value="1"/>
</dbReference>
<dbReference type="OrthoDB" id="396512at2"/>
<reference evidence="2 3" key="1">
    <citation type="journal article" date="2015" name="Genome Announc.">
        <title>Expanding the biotechnology potential of lactobacilli through comparative genomics of 213 strains and associated genera.</title>
        <authorList>
            <person name="Sun Z."/>
            <person name="Harris H.M."/>
            <person name="McCann A."/>
            <person name="Guo C."/>
            <person name="Argimon S."/>
            <person name="Zhang W."/>
            <person name="Yang X."/>
            <person name="Jeffery I.B."/>
            <person name="Cooney J.C."/>
            <person name="Kagawa T.F."/>
            <person name="Liu W."/>
            <person name="Song Y."/>
            <person name="Salvetti E."/>
            <person name="Wrobel A."/>
            <person name="Rasinkangas P."/>
            <person name="Parkhill J."/>
            <person name="Rea M.C."/>
            <person name="O'Sullivan O."/>
            <person name="Ritari J."/>
            <person name="Douillard F.P."/>
            <person name="Paul Ross R."/>
            <person name="Yang R."/>
            <person name="Briner A.E."/>
            <person name="Felis G.E."/>
            <person name="de Vos W.M."/>
            <person name="Barrangou R."/>
            <person name="Klaenhammer T.R."/>
            <person name="Caufield P.W."/>
            <person name="Cui Y."/>
            <person name="Zhang H."/>
            <person name="O'Toole P.W."/>
        </authorList>
    </citation>
    <scope>NUCLEOTIDE SEQUENCE [LARGE SCALE GENOMIC DNA]</scope>
    <source>
        <strain evidence="2 3">DSM 15814</strain>
    </source>
</reference>
<dbReference type="GO" id="GO:0016758">
    <property type="term" value="F:hexosyltransferase activity"/>
    <property type="evidence" value="ECO:0007669"/>
    <property type="project" value="UniProtKB-ARBA"/>
</dbReference>
<proteinExistence type="predicted"/>
<sequence>MSEQKQPAITAVVTVYNLGNYLDPCLASLAHQTLSDFEVIMVDDHSTDGSNSVIEKWAQNDSRFIAAHLPEHSGVSAARNYGIDHASAPVICFIDGDDLCEPNYLQTFVDGMSQPGVDLVTVGYRWGGYARGAVSGITGWHEISQDDMLSEATEHGTQIGGYTWNKAFRVSVINRLMLRFDTHLKLAEDLLFTADYEAGAQRFLFNPTLVYNKVSRPGSTIHTASMAMRRGEVEVDAHIDQLRENLHAG</sequence>
<dbReference type="InterPro" id="IPR001173">
    <property type="entry name" value="Glyco_trans_2-like"/>
</dbReference>
<dbReference type="PANTHER" id="PTHR22916:SF3">
    <property type="entry name" value="UDP-GLCNAC:BETAGAL BETA-1,3-N-ACETYLGLUCOSAMINYLTRANSFERASE-LIKE PROTEIN 1"/>
    <property type="match status" value="1"/>
</dbReference>
<evidence type="ECO:0000313" key="3">
    <source>
        <dbReference type="Proteomes" id="UP000051999"/>
    </source>
</evidence>
<dbReference type="eggNOG" id="COG0463">
    <property type="taxonomic scope" value="Bacteria"/>
</dbReference>
<evidence type="ECO:0000313" key="2">
    <source>
        <dbReference type="EMBL" id="KRL54557.1"/>
    </source>
</evidence>
<dbReference type="EMBL" id="AZFF01000008">
    <property type="protein sequence ID" value="KRL54557.1"/>
    <property type="molecule type" value="Genomic_DNA"/>
</dbReference>
<gene>
    <name evidence="2" type="ORF">FD35_GL002626</name>
</gene>
<dbReference type="RefSeq" id="WP_017260671.1">
    <property type="nucleotide sequence ID" value="NZ_AUAW01000012.1"/>
</dbReference>
<dbReference type="STRING" id="1114972.FD35_GL002626"/>
<organism evidence="2 3">
    <name type="scientific">Furfurilactobacillus rossiae DSM 15814</name>
    <dbReference type="NCBI Taxonomy" id="1114972"/>
    <lineage>
        <taxon>Bacteria</taxon>
        <taxon>Bacillati</taxon>
        <taxon>Bacillota</taxon>
        <taxon>Bacilli</taxon>
        <taxon>Lactobacillales</taxon>
        <taxon>Lactobacillaceae</taxon>
        <taxon>Furfurilactobacillus</taxon>
    </lineage>
</organism>
<name>A0A0R1RBN4_9LACO</name>
<dbReference type="InterPro" id="IPR029044">
    <property type="entry name" value="Nucleotide-diphossugar_trans"/>
</dbReference>
<dbReference type="Gene3D" id="3.90.550.10">
    <property type="entry name" value="Spore Coat Polysaccharide Biosynthesis Protein SpsA, Chain A"/>
    <property type="match status" value="1"/>
</dbReference>
<dbReference type="PATRIC" id="fig|1114972.6.peg.2692"/>
<comment type="caution">
    <text evidence="2">The sequence shown here is derived from an EMBL/GenBank/DDBJ whole genome shotgun (WGS) entry which is preliminary data.</text>
</comment>
<dbReference type="Proteomes" id="UP000051999">
    <property type="component" value="Unassembled WGS sequence"/>
</dbReference>
<keyword evidence="3" id="KW-1185">Reference proteome</keyword>
<dbReference type="AlphaFoldDB" id="A0A0R1RBN4"/>
<dbReference type="PANTHER" id="PTHR22916">
    <property type="entry name" value="GLYCOSYLTRANSFERASE"/>
    <property type="match status" value="1"/>
</dbReference>
<dbReference type="SUPFAM" id="SSF53448">
    <property type="entry name" value="Nucleotide-diphospho-sugar transferases"/>
    <property type="match status" value="1"/>
</dbReference>
<protein>
    <submittedName>
        <fullName evidence="2">Family 2 glycosyl transferase</fullName>
    </submittedName>
</protein>
<dbReference type="CDD" id="cd00761">
    <property type="entry name" value="Glyco_tranf_GTA_type"/>
    <property type="match status" value="1"/>
</dbReference>
<accession>A0A0R1RBN4</accession>
<keyword evidence="2" id="KW-0808">Transferase</keyword>
<feature type="domain" description="Glycosyltransferase 2-like" evidence="1">
    <location>
        <begin position="11"/>
        <end position="137"/>
    </location>
</feature>
<evidence type="ECO:0000259" key="1">
    <source>
        <dbReference type="Pfam" id="PF00535"/>
    </source>
</evidence>